<reference evidence="1" key="1">
    <citation type="submission" date="2016-04" db="EMBL/GenBank/DDBJ databases">
        <authorList>
            <person name="Evans L.H."/>
            <person name="Alamgir A."/>
            <person name="Owens N."/>
            <person name="Weber N.D."/>
            <person name="Virtaneva K."/>
            <person name="Barbian K."/>
            <person name="Babar A."/>
            <person name="Rosenke K."/>
        </authorList>
    </citation>
    <scope>NUCLEOTIDE SEQUENCE</scope>
    <source>
        <strain evidence="1">86</strain>
    </source>
</reference>
<evidence type="ECO:0000313" key="1">
    <source>
        <dbReference type="EMBL" id="SBW10867.1"/>
    </source>
</evidence>
<proteinExistence type="predicted"/>
<dbReference type="AlphaFoldDB" id="A0A212KGU3"/>
<dbReference type="Pfam" id="PF05013">
    <property type="entry name" value="FGase"/>
    <property type="match status" value="1"/>
</dbReference>
<dbReference type="GO" id="GO:0016787">
    <property type="term" value="F:hydrolase activity"/>
    <property type="evidence" value="ECO:0007669"/>
    <property type="project" value="UniProtKB-KW"/>
</dbReference>
<protein>
    <submittedName>
        <fullName evidence="1">Putative hydrolase</fullName>
    </submittedName>
</protein>
<accession>A0A212KGU3</accession>
<gene>
    <name evidence="1" type="ORF">KL86APRO_20006</name>
</gene>
<sequence length="286" mass="31137">METARRTPALSVFDAPEGARIPLVFDSPHSGTDYPADFRPALPMAALRKAEDMYVDDFYAAAPEHGAALLLARFPRVYLDANRSVEDMDQGLLDAPWPGPLAPGVKTECGLGLIWRLSSDAEPIYDRRLSVEEAQARIDRCHAPYHAALKSLLDARHAEFGRVYHVDCHSMPELSGPRAPEGEGVPRADFVLGDRDGATCAPEFTRAVAECLAGMGYEVAVNDPYKGVELVRAYSDPAAGRHSLQVEINRRLYMNETTFEKTAGYAATKAAVGRLMATVAAFARSA</sequence>
<organism evidence="1">
    <name type="scientific">uncultured Alphaproteobacteria bacterium</name>
    <dbReference type="NCBI Taxonomy" id="91750"/>
    <lineage>
        <taxon>Bacteria</taxon>
        <taxon>Pseudomonadati</taxon>
        <taxon>Pseudomonadota</taxon>
        <taxon>Alphaproteobacteria</taxon>
        <taxon>environmental samples</taxon>
    </lineage>
</organism>
<dbReference type="SUPFAM" id="SSF53187">
    <property type="entry name" value="Zn-dependent exopeptidases"/>
    <property type="match status" value="1"/>
</dbReference>
<dbReference type="EMBL" id="FLUO01000002">
    <property type="protein sequence ID" value="SBW10867.1"/>
    <property type="molecule type" value="Genomic_DNA"/>
</dbReference>
<name>A0A212KGU3_9PROT</name>
<dbReference type="InterPro" id="IPR007709">
    <property type="entry name" value="N-FG_amidohydro"/>
</dbReference>
<dbReference type="Gene3D" id="3.40.630.40">
    <property type="entry name" value="Zn-dependent exopeptidases"/>
    <property type="match status" value="1"/>
</dbReference>
<keyword evidence="1" id="KW-0378">Hydrolase</keyword>